<comment type="function">
    <text evidence="7">The UvrABC repair system catalyzes the recognition and processing of DNA lesions. UvrC both incises the 5' and 3' sides of the lesion. The N-terminal half is responsible for the 3' incision and the C-terminal half is responsible for the 5' incision.</text>
</comment>
<name>A0A6S6S5F8_9BACT</name>
<dbReference type="InterPro" id="IPR036876">
    <property type="entry name" value="UVR_dom_sf"/>
</dbReference>
<dbReference type="Gene3D" id="1.10.150.20">
    <property type="entry name" value="5' to 3' exonuclease, C-terminal subdomain"/>
    <property type="match status" value="1"/>
</dbReference>
<gene>
    <name evidence="7" type="primary">uvrC</name>
    <name evidence="12" type="ORF">HELGO_WM10984</name>
</gene>
<evidence type="ECO:0000256" key="8">
    <source>
        <dbReference type="SAM" id="Coils"/>
    </source>
</evidence>
<organism evidence="12">
    <name type="scientific">uncultured Campylobacterales bacterium</name>
    <dbReference type="NCBI Taxonomy" id="352960"/>
    <lineage>
        <taxon>Bacteria</taxon>
        <taxon>Pseudomonadati</taxon>
        <taxon>Campylobacterota</taxon>
        <taxon>Epsilonproteobacteria</taxon>
        <taxon>Campylobacterales</taxon>
        <taxon>environmental samples</taxon>
    </lineage>
</organism>
<dbReference type="InterPro" id="IPR000305">
    <property type="entry name" value="GIY-YIG_endonuc"/>
</dbReference>
<proteinExistence type="inferred from homology"/>
<keyword evidence="1 7" id="KW-0963">Cytoplasm</keyword>
<evidence type="ECO:0000256" key="2">
    <source>
        <dbReference type="ARBA" id="ARBA00022763"/>
    </source>
</evidence>
<feature type="domain" description="UVR" evidence="9">
    <location>
        <begin position="202"/>
        <end position="237"/>
    </location>
</feature>
<evidence type="ECO:0000256" key="6">
    <source>
        <dbReference type="ARBA" id="ARBA00023236"/>
    </source>
</evidence>
<evidence type="ECO:0000259" key="11">
    <source>
        <dbReference type="PROSITE" id="PS50165"/>
    </source>
</evidence>
<reference evidence="12" key="1">
    <citation type="submission" date="2020-01" db="EMBL/GenBank/DDBJ databases">
        <authorList>
            <person name="Meier V. D."/>
            <person name="Meier V D."/>
        </authorList>
    </citation>
    <scope>NUCLEOTIDE SEQUENCE</scope>
    <source>
        <strain evidence="12">HLG_WM_MAG_12</strain>
    </source>
</reference>
<feature type="domain" description="GIY-YIG" evidence="10">
    <location>
        <begin position="12"/>
        <end position="96"/>
    </location>
</feature>
<dbReference type="InterPro" id="IPR004791">
    <property type="entry name" value="UvrC"/>
</dbReference>
<dbReference type="GO" id="GO:0009380">
    <property type="term" value="C:excinuclease repair complex"/>
    <property type="evidence" value="ECO:0007669"/>
    <property type="project" value="InterPro"/>
</dbReference>
<dbReference type="PROSITE" id="PS50151">
    <property type="entry name" value="UVR"/>
    <property type="match status" value="1"/>
</dbReference>
<dbReference type="AlphaFoldDB" id="A0A6S6S5F8"/>
<dbReference type="GO" id="GO:0009432">
    <property type="term" value="P:SOS response"/>
    <property type="evidence" value="ECO:0007669"/>
    <property type="project" value="UniProtKB-UniRule"/>
</dbReference>
<comment type="subunit">
    <text evidence="7">Interacts with UvrB in an incision complex.</text>
</comment>
<dbReference type="SUPFAM" id="SSF82771">
    <property type="entry name" value="GIY-YIG endonuclease"/>
    <property type="match status" value="1"/>
</dbReference>
<dbReference type="InterPro" id="IPR035901">
    <property type="entry name" value="GIY-YIG_endonuc_sf"/>
</dbReference>
<dbReference type="Pfam" id="PF22920">
    <property type="entry name" value="UvrC_RNaseH"/>
    <property type="match status" value="1"/>
</dbReference>
<dbReference type="InterPro" id="IPR038476">
    <property type="entry name" value="UvrC_RNase_H_dom_sf"/>
</dbReference>
<accession>A0A6S6S5F8</accession>
<dbReference type="HAMAP" id="MF_00203">
    <property type="entry name" value="UvrC"/>
    <property type="match status" value="1"/>
</dbReference>
<dbReference type="Pfam" id="PF08459">
    <property type="entry name" value="UvrC_RNaseH_dom"/>
    <property type="match status" value="1"/>
</dbReference>
<evidence type="ECO:0000256" key="1">
    <source>
        <dbReference type="ARBA" id="ARBA00022490"/>
    </source>
</evidence>
<dbReference type="PANTHER" id="PTHR30562">
    <property type="entry name" value="UVRC/OXIDOREDUCTASE"/>
    <property type="match status" value="1"/>
</dbReference>
<dbReference type="PROSITE" id="PS50164">
    <property type="entry name" value="GIY_YIG"/>
    <property type="match status" value="1"/>
</dbReference>
<evidence type="ECO:0000256" key="7">
    <source>
        <dbReference type="HAMAP-Rule" id="MF_00203"/>
    </source>
</evidence>
<keyword evidence="5 7" id="KW-0234">DNA repair</keyword>
<dbReference type="GO" id="GO:0006289">
    <property type="term" value="P:nucleotide-excision repair"/>
    <property type="evidence" value="ECO:0007669"/>
    <property type="project" value="UniProtKB-UniRule"/>
</dbReference>
<dbReference type="InterPro" id="IPR010994">
    <property type="entry name" value="RuvA_2-like"/>
</dbReference>
<dbReference type="NCBIfam" id="TIGR00194">
    <property type="entry name" value="uvrC"/>
    <property type="match status" value="1"/>
</dbReference>
<dbReference type="FunFam" id="3.40.1440.10:FF:000001">
    <property type="entry name" value="UvrABC system protein C"/>
    <property type="match status" value="1"/>
</dbReference>
<evidence type="ECO:0000313" key="12">
    <source>
        <dbReference type="EMBL" id="CAA6800755.1"/>
    </source>
</evidence>
<comment type="subcellular location">
    <subcellularLocation>
        <location evidence="7">Cytoplasm</location>
    </subcellularLocation>
</comment>
<dbReference type="SUPFAM" id="SSF47781">
    <property type="entry name" value="RuvA domain 2-like"/>
    <property type="match status" value="1"/>
</dbReference>
<dbReference type="Pfam" id="PF01541">
    <property type="entry name" value="GIY-YIG"/>
    <property type="match status" value="1"/>
</dbReference>
<dbReference type="SUPFAM" id="SSF46600">
    <property type="entry name" value="C-terminal UvrC-binding domain of UvrB"/>
    <property type="match status" value="1"/>
</dbReference>
<evidence type="ECO:0000259" key="9">
    <source>
        <dbReference type="PROSITE" id="PS50151"/>
    </source>
</evidence>
<dbReference type="CDD" id="cd10434">
    <property type="entry name" value="GIY-YIG_UvrC_Cho"/>
    <property type="match status" value="1"/>
</dbReference>
<keyword evidence="2 7" id="KW-0227">DNA damage</keyword>
<evidence type="ECO:0000259" key="10">
    <source>
        <dbReference type="PROSITE" id="PS50164"/>
    </source>
</evidence>
<dbReference type="Gene3D" id="3.30.420.340">
    <property type="entry name" value="UvrC, RNAse H endonuclease domain"/>
    <property type="match status" value="1"/>
</dbReference>
<dbReference type="GO" id="GO:0005737">
    <property type="term" value="C:cytoplasm"/>
    <property type="evidence" value="ECO:0007669"/>
    <property type="project" value="UniProtKB-SubCell"/>
</dbReference>
<keyword evidence="8" id="KW-0175">Coiled coil</keyword>
<keyword evidence="4 7" id="KW-0267">Excision nuclease</keyword>
<dbReference type="PANTHER" id="PTHR30562:SF1">
    <property type="entry name" value="UVRABC SYSTEM PROTEIN C"/>
    <property type="match status" value="1"/>
</dbReference>
<comment type="similarity">
    <text evidence="7">Belongs to the UvrC family.</text>
</comment>
<dbReference type="PROSITE" id="PS50165">
    <property type="entry name" value="UVRC"/>
    <property type="match status" value="1"/>
</dbReference>
<feature type="domain" description="UvrC family homology region profile" evidence="11">
    <location>
        <begin position="253"/>
        <end position="467"/>
    </location>
</feature>
<evidence type="ECO:0000256" key="4">
    <source>
        <dbReference type="ARBA" id="ARBA00022881"/>
    </source>
</evidence>
<keyword evidence="6 7" id="KW-0742">SOS response</keyword>
<dbReference type="InterPro" id="IPR047296">
    <property type="entry name" value="GIY-YIG_UvrC_Cho"/>
</dbReference>
<evidence type="ECO:0000256" key="3">
    <source>
        <dbReference type="ARBA" id="ARBA00022769"/>
    </source>
</evidence>
<dbReference type="InterPro" id="IPR001162">
    <property type="entry name" value="UvrC_RNase_H_dom"/>
</dbReference>
<feature type="coiled-coil region" evidence="8">
    <location>
        <begin position="191"/>
        <end position="218"/>
    </location>
</feature>
<dbReference type="GO" id="GO:0003677">
    <property type="term" value="F:DNA binding"/>
    <property type="evidence" value="ECO:0007669"/>
    <property type="project" value="UniProtKB-UniRule"/>
</dbReference>
<keyword evidence="3 7" id="KW-0228">DNA excision</keyword>
<dbReference type="EMBL" id="CACVAW010000004">
    <property type="protein sequence ID" value="CAA6800755.1"/>
    <property type="molecule type" value="Genomic_DNA"/>
</dbReference>
<dbReference type="GO" id="GO:0009381">
    <property type="term" value="F:excinuclease ABC activity"/>
    <property type="evidence" value="ECO:0007669"/>
    <property type="project" value="UniProtKB-UniRule"/>
</dbReference>
<dbReference type="InterPro" id="IPR001943">
    <property type="entry name" value="UVR_dom"/>
</dbReference>
<evidence type="ECO:0000256" key="5">
    <source>
        <dbReference type="ARBA" id="ARBA00023204"/>
    </source>
</evidence>
<dbReference type="SMART" id="SM00465">
    <property type="entry name" value="GIYc"/>
    <property type="match status" value="1"/>
</dbReference>
<dbReference type="Pfam" id="PF02151">
    <property type="entry name" value="UVR"/>
    <property type="match status" value="1"/>
</dbReference>
<protein>
    <recommendedName>
        <fullName evidence="7">UvrABC system protein C</fullName>
        <shortName evidence="7">Protein UvrC</shortName>
    </recommendedName>
    <alternativeName>
        <fullName evidence="7">Excinuclease ABC subunit C</fullName>
    </alternativeName>
</protein>
<dbReference type="Gene3D" id="3.40.1440.10">
    <property type="entry name" value="GIY-YIG endonuclease"/>
    <property type="match status" value="1"/>
</dbReference>
<sequence>MNLEKKVKSLPNSPGIYKYLDANGRLLYIGKAKDLKKRVKSYFAFTPFGPSSKLSTRISIMISNTSFLEYIIVESEQDALILENSLIKQLKPKFNILLRDDKTYPYIYIDTKQDFPRLEITRKAIKQKGIKYFGPFSSGANELLSCIYDTHNLIQRKSCIKGTKACLFHQINRCEAPCEDKILKEDYNVILQNAISDLQNKNNLINKLKEQMNKYSEVQKYEEAIKTRDKINKISNMKNHSSIDLANNENLDVFSFGFNENSFCVVKLFIRDGKIISSDYIKNRFQINHIKSNIYYRVLIEHYSKDIPILPSQILVSSEFEEINEIDEFIHKKYDKKIKIIVPQKGIKKKLIELGIKNTKEHLKTKPSDTLLTNIQEKFQLQNIPDTIEVFDNSHMMGSSPVGACVFWSDGWQKSHYRHYNLESTDEYAQMKETLKRRIESFEKNSPPSLWVLDGGLTLLKLAFNLLESAGIYIDLLAISKEKVDNKANRSKSKANDIIYTIENKYKLQTRDENLLFIQRLRDEAHRFAITFHKKQKQKVDMNISLLEKKGISKKRIQKLINYFGTFENIKKASPEEIKSVIGIEIKEL</sequence>
<dbReference type="InterPro" id="IPR050066">
    <property type="entry name" value="UvrABC_protein_C"/>
</dbReference>